<accession>A0ACC2SDU7</accession>
<gene>
    <name evidence="1" type="ORF">DSO57_1029324</name>
</gene>
<evidence type="ECO:0000313" key="2">
    <source>
        <dbReference type="Proteomes" id="UP001165960"/>
    </source>
</evidence>
<name>A0ACC2SDU7_9FUNG</name>
<dbReference type="EMBL" id="QTSX02005163">
    <property type="protein sequence ID" value="KAJ9060579.1"/>
    <property type="molecule type" value="Genomic_DNA"/>
</dbReference>
<dbReference type="Proteomes" id="UP001165960">
    <property type="component" value="Unassembled WGS sequence"/>
</dbReference>
<protein>
    <submittedName>
        <fullName evidence="1">Uncharacterized protein</fullName>
    </submittedName>
</protein>
<organism evidence="1 2">
    <name type="scientific">Entomophthora muscae</name>
    <dbReference type="NCBI Taxonomy" id="34485"/>
    <lineage>
        <taxon>Eukaryota</taxon>
        <taxon>Fungi</taxon>
        <taxon>Fungi incertae sedis</taxon>
        <taxon>Zoopagomycota</taxon>
        <taxon>Entomophthoromycotina</taxon>
        <taxon>Entomophthoromycetes</taxon>
        <taxon>Entomophthorales</taxon>
        <taxon>Entomophthoraceae</taxon>
        <taxon>Entomophthora</taxon>
    </lineage>
</organism>
<evidence type="ECO:0000313" key="1">
    <source>
        <dbReference type="EMBL" id="KAJ9060579.1"/>
    </source>
</evidence>
<reference evidence="1" key="1">
    <citation type="submission" date="2022-04" db="EMBL/GenBank/DDBJ databases">
        <title>Genome of the entomopathogenic fungus Entomophthora muscae.</title>
        <authorList>
            <person name="Elya C."/>
            <person name="Lovett B.R."/>
            <person name="Lee E."/>
            <person name="Macias A.M."/>
            <person name="Hajek A.E."/>
            <person name="De Bivort B.L."/>
            <person name="Kasson M.T."/>
            <person name="De Fine Licht H.H."/>
            <person name="Stajich J.E."/>
        </authorList>
    </citation>
    <scope>NUCLEOTIDE SEQUENCE</scope>
    <source>
        <strain evidence="1">Berkeley</strain>
    </source>
</reference>
<proteinExistence type="predicted"/>
<sequence>MVPLFILYASAYPCIIREMDECPFGISGVLGWQNTTVLLTKGLQIPAVAKYIALACTISAIVLTTIRIKLIPIQYHTSLPNLNAIGVGLILPQPSTPIAVATGGIISFVWSRIDPNSHKNYHLVMGAGAMAGAGISAALKAGLALAEVPSNLVKFGSIPN</sequence>
<comment type="caution">
    <text evidence="1">The sequence shown here is derived from an EMBL/GenBank/DDBJ whole genome shotgun (WGS) entry which is preliminary data.</text>
</comment>
<keyword evidence="2" id="KW-1185">Reference proteome</keyword>